<evidence type="ECO:0000313" key="3">
    <source>
        <dbReference type="EMBL" id="RFU60560.1"/>
    </source>
</evidence>
<gene>
    <name evidence="3" type="ORF">D0466_21310</name>
</gene>
<dbReference type="EMBL" id="QVTD01000024">
    <property type="protein sequence ID" value="RFU60560.1"/>
    <property type="molecule type" value="Genomic_DNA"/>
</dbReference>
<reference evidence="3 4" key="1">
    <citation type="submission" date="2018-08" db="EMBL/GenBank/DDBJ databases">
        <title>Bacillus chawlae sp. nov., Bacillus glennii sp. nov., and Bacillus saganii sp. nov. Isolated from the Vehicle Assembly Building at Kennedy Space Center where the Viking Spacecraft were Assembled.</title>
        <authorList>
            <person name="Seuylemezian A."/>
            <person name="Vaishampayan P."/>
        </authorList>
    </citation>
    <scope>NUCLEOTIDE SEQUENCE [LARGE SCALE GENOMIC DNA]</scope>
    <source>
        <strain evidence="3 4">V44-8</strain>
    </source>
</reference>
<name>A0A372L6D0_9BACI</name>
<comment type="caution">
    <text evidence="3">The sequence shown here is derived from an EMBL/GenBank/DDBJ whole genome shotgun (WGS) entry which is preliminary data.</text>
</comment>
<keyword evidence="1" id="KW-0175">Coiled coil</keyword>
<accession>A0A372L6D0</accession>
<protein>
    <submittedName>
        <fullName evidence="3">Uncharacterized protein</fullName>
    </submittedName>
</protein>
<sequence length="348" mass="40159">MPLKGMFNQRSNNELLHHTLTELEKQVRRINTLEVHMDRFLKLESNVKPLLFLRNQIEDFFKNTTDGNETLRERQQKKMVSEQKNFQLLYSYQNRLDQLTQKISILEQNNMQQPYQEAAHRSTYSQKLSQLDERINNMEEKLVNLYNQDHVRYTKNESTISNLSQDPHNPAEGLESSALLNKLSFYFHKMEDLDRRITSLENNTSLQEIKAKHNPEFLPDSNSPANAGTTLEDSILNNEKNVIIKELHIDKLFVDKYEQNNTFSQLGIKELSGALNIGATYGTGHVPMEATEKMKQDMDELKELKNSSVTGSGDYPEEAPQGGTETDSDEPDNFYTEINIENGPDHSS</sequence>
<feature type="coiled-coil region" evidence="1">
    <location>
        <begin position="89"/>
        <end position="148"/>
    </location>
</feature>
<proteinExistence type="predicted"/>
<evidence type="ECO:0000313" key="4">
    <source>
        <dbReference type="Proteomes" id="UP000262939"/>
    </source>
</evidence>
<feature type="region of interest" description="Disordered" evidence="2">
    <location>
        <begin position="299"/>
        <end position="348"/>
    </location>
</feature>
<dbReference type="OrthoDB" id="2871491at2"/>
<organism evidence="3 4">
    <name type="scientific">Peribacillus glennii</name>
    <dbReference type="NCBI Taxonomy" id="2303991"/>
    <lineage>
        <taxon>Bacteria</taxon>
        <taxon>Bacillati</taxon>
        <taxon>Bacillota</taxon>
        <taxon>Bacilli</taxon>
        <taxon>Bacillales</taxon>
        <taxon>Bacillaceae</taxon>
        <taxon>Peribacillus</taxon>
    </lineage>
</organism>
<evidence type="ECO:0000256" key="1">
    <source>
        <dbReference type="SAM" id="Coils"/>
    </source>
</evidence>
<keyword evidence="4" id="KW-1185">Reference proteome</keyword>
<dbReference type="AlphaFoldDB" id="A0A372L6D0"/>
<evidence type="ECO:0000256" key="2">
    <source>
        <dbReference type="SAM" id="MobiDB-lite"/>
    </source>
</evidence>
<dbReference type="Proteomes" id="UP000262939">
    <property type="component" value="Unassembled WGS sequence"/>
</dbReference>